<accession>A0A3M7QS90</accession>
<evidence type="ECO:0000313" key="1">
    <source>
        <dbReference type="EMBL" id="RNA14182.1"/>
    </source>
</evidence>
<dbReference type="Proteomes" id="UP000276133">
    <property type="component" value="Unassembled WGS sequence"/>
</dbReference>
<keyword evidence="2" id="KW-1185">Reference proteome</keyword>
<dbReference type="EMBL" id="REGN01005244">
    <property type="protein sequence ID" value="RNA14182.1"/>
    <property type="molecule type" value="Genomic_DNA"/>
</dbReference>
<sequence length="115" mass="13790">MNFLKKSRPLIKRSRDKIKRCFIVDKRDLKSLQSYLCISFKLVDLVHTKIIQCLIADFNHQKFMLVFFLKIEIVQNPSKINTVLYCTANFIKKYTTNFIFFGPFLENEMFIIFVH</sequence>
<name>A0A3M7QS90_BRAPC</name>
<comment type="caution">
    <text evidence="1">The sequence shown here is derived from an EMBL/GenBank/DDBJ whole genome shotgun (WGS) entry which is preliminary data.</text>
</comment>
<proteinExistence type="predicted"/>
<protein>
    <submittedName>
        <fullName evidence="1">Uncharacterized protein</fullName>
    </submittedName>
</protein>
<gene>
    <name evidence="1" type="ORF">BpHYR1_031797</name>
</gene>
<organism evidence="1 2">
    <name type="scientific">Brachionus plicatilis</name>
    <name type="common">Marine rotifer</name>
    <name type="synonym">Brachionus muelleri</name>
    <dbReference type="NCBI Taxonomy" id="10195"/>
    <lineage>
        <taxon>Eukaryota</taxon>
        <taxon>Metazoa</taxon>
        <taxon>Spiralia</taxon>
        <taxon>Gnathifera</taxon>
        <taxon>Rotifera</taxon>
        <taxon>Eurotatoria</taxon>
        <taxon>Monogononta</taxon>
        <taxon>Pseudotrocha</taxon>
        <taxon>Ploima</taxon>
        <taxon>Brachionidae</taxon>
        <taxon>Brachionus</taxon>
    </lineage>
</organism>
<evidence type="ECO:0000313" key="2">
    <source>
        <dbReference type="Proteomes" id="UP000276133"/>
    </source>
</evidence>
<dbReference type="AlphaFoldDB" id="A0A3M7QS90"/>
<reference evidence="1 2" key="1">
    <citation type="journal article" date="2018" name="Sci. Rep.">
        <title>Genomic signatures of local adaptation to the degree of environmental predictability in rotifers.</title>
        <authorList>
            <person name="Franch-Gras L."/>
            <person name="Hahn C."/>
            <person name="Garcia-Roger E.M."/>
            <person name="Carmona M.J."/>
            <person name="Serra M."/>
            <person name="Gomez A."/>
        </authorList>
    </citation>
    <scope>NUCLEOTIDE SEQUENCE [LARGE SCALE GENOMIC DNA]</scope>
    <source>
        <strain evidence="1">HYR1</strain>
    </source>
</reference>